<keyword evidence="4" id="KW-1185">Reference proteome</keyword>
<evidence type="ECO:0000313" key="4">
    <source>
        <dbReference type="Proteomes" id="UP000271624"/>
    </source>
</evidence>
<feature type="coiled-coil region" evidence="1">
    <location>
        <begin position="316"/>
        <end position="415"/>
    </location>
</feature>
<feature type="coiled-coil region" evidence="1">
    <location>
        <begin position="444"/>
        <end position="478"/>
    </location>
</feature>
<feature type="compositionally biased region" description="Low complexity" evidence="2">
    <location>
        <begin position="225"/>
        <end position="242"/>
    </location>
</feature>
<evidence type="ECO:0000256" key="2">
    <source>
        <dbReference type="SAM" id="MobiDB-lite"/>
    </source>
</evidence>
<accession>A0A433VCS9</accession>
<comment type="caution">
    <text evidence="3">The sequence shown here is derived from an EMBL/GenBank/DDBJ whole genome shotgun (WGS) entry which is preliminary data.</text>
</comment>
<reference evidence="3" key="1">
    <citation type="submission" date="2018-12" db="EMBL/GenBank/DDBJ databases">
        <authorList>
            <person name="Will S."/>
            <person name="Neumann-Schaal M."/>
            <person name="Henke P."/>
        </authorList>
    </citation>
    <scope>NUCLEOTIDE SEQUENCE</scope>
    <source>
        <strain evidence="3">PCC 7102</strain>
    </source>
</reference>
<sequence length="542" mass="60808">MKKLKLLGSILGIIIETAKPPVPRLAICRRALLPIQVKGIFFIMHSITEDDKAPIFNVPLNLEYNFDYVRFNEPSLQNTAKATLGSFFGFVRQSFDGLLSVGQSLQNFYFDCLSKCPQGKKVFEEWLKSNDWGSTRYLATSAMEIWGWFEKLAPKIQRLVRQNVQKWSVSALRQLTKVSTDLIKELVRTGKKTAQQVKKSAGGGERQSGGVREREEQEVLQDANSSPSLTHSLTPPLTHSPTPFAPGARITVKNDDMGWNGHSGIITSQDGDNFWVLLDHTVAQGMFVKNLLKPHQIEPEVQRAVNKPHKEEFFTAAQVEEKITKALAQRDREKAEEEQGRFIEIRDAALQAAKRELIAAEQHAQKMAQAKQALIEQLAAKEEELQSVRALQIENQKLEQRVTELEKALEGASANNWGNTFNAQAAKVVNSDLENTIAPLMAKVERLQNVIELKDKELTQLRAMSVKQQEELKALEQNTASAPTQEEIIKTFGEVGEKLGWHGWGRRGYRSEDGTLHTGINALAAFISDLTHSDNFCPEVAF</sequence>
<protein>
    <submittedName>
        <fullName evidence="3">Uncharacterized protein</fullName>
    </submittedName>
</protein>
<gene>
    <name evidence="3" type="ORF">DSM106972_047920</name>
</gene>
<dbReference type="AlphaFoldDB" id="A0A433VCS9"/>
<reference evidence="3" key="2">
    <citation type="journal article" date="2019" name="Genome Biol. Evol.">
        <title>Day and night: Metabolic profiles and evolutionary relationships of six axenic non-marine cyanobacteria.</title>
        <authorList>
            <person name="Will S.E."/>
            <person name="Henke P."/>
            <person name="Boedeker C."/>
            <person name="Huang S."/>
            <person name="Brinkmann H."/>
            <person name="Rohde M."/>
            <person name="Jarek M."/>
            <person name="Friedl T."/>
            <person name="Seufert S."/>
            <person name="Schumacher M."/>
            <person name="Overmann J."/>
            <person name="Neumann-Schaal M."/>
            <person name="Petersen J."/>
        </authorList>
    </citation>
    <scope>NUCLEOTIDE SEQUENCE [LARGE SCALE GENOMIC DNA]</scope>
    <source>
        <strain evidence="3">PCC 7102</strain>
    </source>
</reference>
<name>A0A433VCS9_9CYAN</name>
<keyword evidence="1" id="KW-0175">Coiled coil</keyword>
<dbReference type="EMBL" id="RSCL01000012">
    <property type="protein sequence ID" value="RUT03878.1"/>
    <property type="molecule type" value="Genomic_DNA"/>
</dbReference>
<feature type="region of interest" description="Disordered" evidence="2">
    <location>
        <begin position="193"/>
        <end position="251"/>
    </location>
</feature>
<dbReference type="Proteomes" id="UP000271624">
    <property type="component" value="Unassembled WGS sequence"/>
</dbReference>
<evidence type="ECO:0000313" key="3">
    <source>
        <dbReference type="EMBL" id="RUT03878.1"/>
    </source>
</evidence>
<evidence type="ECO:0000256" key="1">
    <source>
        <dbReference type="SAM" id="Coils"/>
    </source>
</evidence>
<proteinExistence type="predicted"/>
<organism evidence="3 4">
    <name type="scientific">Dulcicalothrix desertica PCC 7102</name>
    <dbReference type="NCBI Taxonomy" id="232991"/>
    <lineage>
        <taxon>Bacteria</taxon>
        <taxon>Bacillati</taxon>
        <taxon>Cyanobacteriota</taxon>
        <taxon>Cyanophyceae</taxon>
        <taxon>Nostocales</taxon>
        <taxon>Calotrichaceae</taxon>
        <taxon>Dulcicalothrix</taxon>
    </lineage>
</organism>